<dbReference type="InterPro" id="IPR000219">
    <property type="entry name" value="DH_dom"/>
</dbReference>
<reference evidence="4" key="1">
    <citation type="submission" date="2025-08" db="UniProtKB">
        <authorList>
            <consortium name="RefSeq"/>
        </authorList>
    </citation>
    <scope>IDENTIFICATION</scope>
    <source>
        <tissue evidence="4">Gonad</tissue>
    </source>
</reference>
<dbReference type="Pfam" id="PF00621">
    <property type="entry name" value="RhoGEF"/>
    <property type="match status" value="1"/>
</dbReference>
<dbReference type="OrthoDB" id="10254377at2759"/>
<dbReference type="GO" id="GO:0005085">
    <property type="term" value="F:guanyl-nucleotide exchange factor activity"/>
    <property type="evidence" value="ECO:0007669"/>
    <property type="project" value="InterPro"/>
</dbReference>
<dbReference type="KEGG" id="bbel:109463495"/>
<feature type="region of interest" description="Disordered" evidence="1">
    <location>
        <begin position="72"/>
        <end position="100"/>
    </location>
</feature>
<dbReference type="Proteomes" id="UP000515135">
    <property type="component" value="Unplaced"/>
</dbReference>
<feature type="domain" description="DH" evidence="2">
    <location>
        <begin position="140"/>
        <end position="259"/>
    </location>
</feature>
<dbReference type="AlphaFoldDB" id="A0A6P4XZM9"/>
<dbReference type="GO" id="GO:0005737">
    <property type="term" value="C:cytoplasm"/>
    <property type="evidence" value="ECO:0007669"/>
    <property type="project" value="TreeGrafter"/>
</dbReference>
<dbReference type="InterPro" id="IPR051092">
    <property type="entry name" value="FYVE_RhoGEF_PH"/>
</dbReference>
<dbReference type="RefSeq" id="XP_019615889.1">
    <property type="nucleotide sequence ID" value="XM_019760330.1"/>
</dbReference>
<evidence type="ECO:0000313" key="3">
    <source>
        <dbReference type="Proteomes" id="UP000515135"/>
    </source>
</evidence>
<evidence type="ECO:0000313" key="4">
    <source>
        <dbReference type="RefSeq" id="XP_019615889.1"/>
    </source>
</evidence>
<dbReference type="SUPFAM" id="SSF48065">
    <property type="entry name" value="DBL homology domain (DH-domain)"/>
    <property type="match status" value="1"/>
</dbReference>
<evidence type="ECO:0000256" key="1">
    <source>
        <dbReference type="SAM" id="MobiDB-lite"/>
    </source>
</evidence>
<name>A0A6P4XZM9_BRABE</name>
<dbReference type="PANTHER" id="PTHR12673:SF159">
    <property type="entry name" value="LD03170P"/>
    <property type="match status" value="1"/>
</dbReference>
<protein>
    <submittedName>
        <fullName evidence="4">Ras-specific guanine nucleotide-releasing factor 1-like</fullName>
    </submittedName>
</protein>
<dbReference type="Gene3D" id="1.20.900.10">
    <property type="entry name" value="Dbl homology (DH) domain"/>
    <property type="match status" value="1"/>
</dbReference>
<keyword evidence="3" id="KW-1185">Reference proteome</keyword>
<dbReference type="InterPro" id="IPR035899">
    <property type="entry name" value="DBL_dom_sf"/>
</dbReference>
<organism evidence="3 4">
    <name type="scientific">Branchiostoma belcheri</name>
    <name type="common">Amphioxus</name>
    <dbReference type="NCBI Taxonomy" id="7741"/>
    <lineage>
        <taxon>Eukaryota</taxon>
        <taxon>Metazoa</taxon>
        <taxon>Chordata</taxon>
        <taxon>Cephalochordata</taxon>
        <taxon>Leptocardii</taxon>
        <taxon>Amphioxiformes</taxon>
        <taxon>Branchiostomatidae</taxon>
        <taxon>Branchiostoma</taxon>
    </lineage>
</organism>
<dbReference type="PANTHER" id="PTHR12673">
    <property type="entry name" value="FACIOGENITAL DYSPLASIA PROTEIN"/>
    <property type="match status" value="1"/>
</dbReference>
<dbReference type="GeneID" id="109463495"/>
<dbReference type="PROSITE" id="PS50096">
    <property type="entry name" value="IQ"/>
    <property type="match status" value="1"/>
</dbReference>
<dbReference type="SMART" id="SM00325">
    <property type="entry name" value="RhoGEF"/>
    <property type="match status" value="1"/>
</dbReference>
<accession>A0A6P4XZM9</accession>
<proteinExistence type="predicted"/>
<dbReference type="PROSITE" id="PS50010">
    <property type="entry name" value="DH_2"/>
    <property type="match status" value="1"/>
</dbReference>
<gene>
    <name evidence="4" type="primary">LOC109463495</name>
</gene>
<sequence length="259" mass="30735">MSRIFPQLPGAVPAAYQVLSQQREELEQKYLHLLQIVESEKTAKWQLMQQCEEQSLEIRRLKRELIHLRKEQQSAEGSTEEESDDIKKIKKESNNGSGSGRFTQDVCKVQSFLRGWLCRRRWKSIVQDYIRSPHAESMRKRNQIVFTMVECEEEYVTQLSTLVTCFLRPLKMSASSKKPPITHEDVNSIFLNSETIMFLHQIFYQGLRARMESWPTLVLGDLFDMLLPMLSIYQEYVRNHHYSLQVRNWYKHIQTGRYK</sequence>
<evidence type="ECO:0000259" key="2">
    <source>
        <dbReference type="PROSITE" id="PS50010"/>
    </source>
</evidence>